<dbReference type="OrthoDB" id="5326346at2759"/>
<evidence type="ECO:0000313" key="1">
    <source>
        <dbReference type="EMBL" id="KAF3286929.1"/>
    </source>
</evidence>
<evidence type="ECO:0000313" key="2">
    <source>
        <dbReference type="Proteomes" id="UP000474640"/>
    </source>
</evidence>
<dbReference type="OMA" id="ITHEFGR"/>
<reference evidence="1 2" key="1">
    <citation type="submission" date="2020-01" db="EMBL/GenBank/DDBJ databases">
        <authorList>
            <person name="Palmer J.M."/>
        </authorList>
    </citation>
    <scope>NUCLEOTIDE SEQUENCE [LARGE SCALE GENOMIC DNA]</scope>
    <source>
        <strain evidence="1 2">TWF970</strain>
    </source>
</reference>
<name>A0A7C8RER8_ORBOL</name>
<proteinExistence type="predicted"/>
<comment type="caution">
    <text evidence="1">The sequence shown here is derived from an EMBL/GenBank/DDBJ whole genome shotgun (WGS) entry which is preliminary data.</text>
</comment>
<dbReference type="Proteomes" id="UP000474640">
    <property type="component" value="Unassembled WGS sequence"/>
</dbReference>
<organism evidence="1 2">
    <name type="scientific">Orbilia oligospora</name>
    <name type="common">Nematode-trapping fungus</name>
    <name type="synonym">Arthrobotrys oligospora</name>
    <dbReference type="NCBI Taxonomy" id="2813651"/>
    <lineage>
        <taxon>Eukaryota</taxon>
        <taxon>Fungi</taxon>
        <taxon>Dikarya</taxon>
        <taxon>Ascomycota</taxon>
        <taxon>Pezizomycotina</taxon>
        <taxon>Orbiliomycetes</taxon>
        <taxon>Orbiliales</taxon>
        <taxon>Orbiliaceae</taxon>
        <taxon>Orbilia</taxon>
    </lineage>
</organism>
<accession>A0A7C8RER8</accession>
<gene>
    <name evidence="1" type="ORF">TWF970_008760</name>
</gene>
<dbReference type="AlphaFoldDB" id="A0A7C8RER8"/>
<evidence type="ECO:0008006" key="3">
    <source>
        <dbReference type="Google" id="ProtNLM"/>
    </source>
</evidence>
<dbReference type="EMBL" id="JAABOJ010000005">
    <property type="protein sequence ID" value="KAF3286929.1"/>
    <property type="molecule type" value="Genomic_DNA"/>
</dbReference>
<sequence>MDPEVQKHYYSKCPDLKIELHHDGRIVDIVYGTSAAIRNASDVFNRMLDPDNGFCALPVDTDLGRQLRVLSLPDDQAEAMLIILKIIHYETKSISKTLSYQLLVELAVVCDKYDCARIVHPWPDTWIPNLINARDHDLSKVGQEDWLLIGHIFPTVRGIAKLVRELSVQLAKECYNWSPDHSEFRRYPRSSSDCFSDEIHGHTVKLRFTPDRIVNYIVEESERGKKLAVEKIRNFCAGLDVISQGQGQGDANTPPCSDYACLELATGSVVRSIKRLGLTIHQISSTAGFDKFPLWIVCRQLKAIATSCKTIIPWTVTTYPVFVLRKGFFDYGTYKLSGGGNMEHIQAGILVNPTAAGSPPPSDLLMGSSKQERCTIAKKAQEIAEIADAVENSISGYILQFEIIKD</sequence>
<protein>
    <recommendedName>
        <fullName evidence="3">BTB domain-containing protein</fullName>
    </recommendedName>
</protein>